<evidence type="ECO:0000313" key="3">
    <source>
        <dbReference type="EMBL" id="DAZ98267.1"/>
    </source>
</evidence>
<feature type="transmembrane region" description="Helical" evidence="2">
    <location>
        <begin position="111"/>
        <end position="136"/>
    </location>
</feature>
<organism evidence="3 4">
    <name type="scientific">Lagenidium giganteum</name>
    <dbReference type="NCBI Taxonomy" id="4803"/>
    <lineage>
        <taxon>Eukaryota</taxon>
        <taxon>Sar</taxon>
        <taxon>Stramenopiles</taxon>
        <taxon>Oomycota</taxon>
        <taxon>Peronosporomycetes</taxon>
        <taxon>Pythiales</taxon>
        <taxon>Pythiaceae</taxon>
    </lineage>
</organism>
<feature type="transmembrane region" description="Helical" evidence="2">
    <location>
        <begin position="84"/>
        <end position="105"/>
    </location>
</feature>
<keyword evidence="2" id="KW-1133">Transmembrane helix</keyword>
<feature type="transmembrane region" description="Helical" evidence="2">
    <location>
        <begin position="366"/>
        <end position="385"/>
    </location>
</feature>
<evidence type="ECO:0000256" key="1">
    <source>
        <dbReference type="SAM" id="MobiDB-lite"/>
    </source>
</evidence>
<feature type="transmembrane region" description="Helical" evidence="2">
    <location>
        <begin position="397"/>
        <end position="418"/>
    </location>
</feature>
<sequence>MINEATALFDDAWRVQEAAGREPGCEKRRIVLKGIAPRQKRSAAIVPARIALLVVAKHLVMDLCCVWSAENGNLGLDGFWSSRLFAFVALGFPVLFVAIVVPYAVSHDLAGWLSSLACAYAALWISLALVSILLLTTRLPLFREVRQVTDINLTDSLDCWRNHLVLMNLILEFCQLNTTSLSVWKGMYKPELFVSAVATVDVSNFGVDVTGSVDLFEIRQRVAVAGLVLWWFVLKASNKFRGIPFVNNIVTFVLPNLLSGPLLMSLAKQFYAEMACGESGVPGQYLLRADLRMVCWKREHLYIAFPSLIGMSSFVPIATLAFGSSQVFFPQLNVDLLTAPLINVASQIVKAFMVGALVFFVSHVRLYLGVALFGNLLLFGIVYQLQACCSVWYLRYIKLFVYAASSWSALCALGSTFVPDDVQASVPSCGLHGGWAALLLLFIGVAWRNRPNKAKPVTQKDRQSQTCELKGPPKSIFTTT</sequence>
<evidence type="ECO:0000313" key="4">
    <source>
        <dbReference type="Proteomes" id="UP001146120"/>
    </source>
</evidence>
<dbReference type="EMBL" id="DAKRPA010000111">
    <property type="protein sequence ID" value="DAZ98267.1"/>
    <property type="molecule type" value="Genomic_DNA"/>
</dbReference>
<accession>A0AAV2YUB0</accession>
<keyword evidence="4" id="KW-1185">Reference proteome</keyword>
<comment type="caution">
    <text evidence="3">The sequence shown here is derived from an EMBL/GenBank/DDBJ whole genome shotgun (WGS) entry which is preliminary data.</text>
</comment>
<gene>
    <name evidence="3" type="ORF">N0F65_008952</name>
</gene>
<dbReference type="AlphaFoldDB" id="A0AAV2YUB0"/>
<keyword evidence="2" id="KW-0472">Membrane</keyword>
<dbReference type="Proteomes" id="UP001146120">
    <property type="component" value="Unassembled WGS sequence"/>
</dbReference>
<feature type="transmembrane region" description="Helical" evidence="2">
    <location>
        <begin position="301"/>
        <end position="322"/>
    </location>
</feature>
<reference evidence="3" key="1">
    <citation type="submission" date="2022-11" db="EMBL/GenBank/DDBJ databases">
        <authorList>
            <person name="Morgan W.R."/>
            <person name="Tartar A."/>
        </authorList>
    </citation>
    <scope>NUCLEOTIDE SEQUENCE</scope>
    <source>
        <strain evidence="3">ARSEF 373</strain>
    </source>
</reference>
<protein>
    <recommendedName>
        <fullName evidence="5">Transmembrane protein</fullName>
    </recommendedName>
</protein>
<evidence type="ECO:0008006" key="5">
    <source>
        <dbReference type="Google" id="ProtNLM"/>
    </source>
</evidence>
<evidence type="ECO:0000256" key="2">
    <source>
        <dbReference type="SAM" id="Phobius"/>
    </source>
</evidence>
<reference evidence="3" key="2">
    <citation type="journal article" date="2023" name="Microbiol Resour">
        <title>Decontamination and Annotation of the Draft Genome Sequence of the Oomycete Lagenidium giganteum ARSEF 373.</title>
        <authorList>
            <person name="Morgan W.R."/>
            <person name="Tartar A."/>
        </authorList>
    </citation>
    <scope>NUCLEOTIDE SEQUENCE</scope>
    <source>
        <strain evidence="3">ARSEF 373</strain>
    </source>
</reference>
<feature type="transmembrane region" description="Helical" evidence="2">
    <location>
        <begin position="430"/>
        <end position="447"/>
    </location>
</feature>
<proteinExistence type="predicted"/>
<feature type="region of interest" description="Disordered" evidence="1">
    <location>
        <begin position="454"/>
        <end position="480"/>
    </location>
</feature>
<keyword evidence="2" id="KW-0812">Transmembrane</keyword>
<name>A0AAV2YUB0_9STRA</name>